<proteinExistence type="predicted"/>
<dbReference type="GO" id="GO:0005886">
    <property type="term" value="C:plasma membrane"/>
    <property type="evidence" value="ECO:0007669"/>
    <property type="project" value="TreeGrafter"/>
</dbReference>
<feature type="domain" description="Histidine kinase" evidence="9">
    <location>
        <begin position="159"/>
        <end position="363"/>
    </location>
</feature>
<evidence type="ECO:0000256" key="8">
    <source>
        <dbReference type="SAM" id="Phobius"/>
    </source>
</evidence>
<dbReference type="PANTHER" id="PTHR45453">
    <property type="entry name" value="PHOSPHATE REGULON SENSOR PROTEIN PHOR"/>
    <property type="match status" value="1"/>
</dbReference>
<evidence type="ECO:0000256" key="4">
    <source>
        <dbReference type="ARBA" id="ARBA00022679"/>
    </source>
</evidence>
<keyword evidence="3" id="KW-0597">Phosphoprotein</keyword>
<dbReference type="Gene3D" id="6.10.340.10">
    <property type="match status" value="1"/>
</dbReference>
<dbReference type="GO" id="GO:0004721">
    <property type="term" value="F:phosphoprotein phosphatase activity"/>
    <property type="evidence" value="ECO:0007669"/>
    <property type="project" value="TreeGrafter"/>
</dbReference>
<keyword evidence="7" id="KW-0175">Coiled coil</keyword>
<dbReference type="SMART" id="SM00388">
    <property type="entry name" value="HisKA"/>
    <property type="match status" value="1"/>
</dbReference>
<dbReference type="InterPro" id="IPR036097">
    <property type="entry name" value="HisK_dim/P_sf"/>
</dbReference>
<comment type="caution">
    <text evidence="10">The sequence shown here is derived from an EMBL/GenBank/DDBJ whole genome shotgun (WGS) entry which is preliminary data.</text>
</comment>
<evidence type="ECO:0000256" key="7">
    <source>
        <dbReference type="SAM" id="Coils"/>
    </source>
</evidence>
<dbReference type="Pfam" id="PF02518">
    <property type="entry name" value="HATPase_c"/>
    <property type="match status" value="1"/>
</dbReference>
<dbReference type="InterPro" id="IPR003594">
    <property type="entry name" value="HATPase_dom"/>
</dbReference>
<feature type="transmembrane region" description="Helical" evidence="8">
    <location>
        <begin position="75"/>
        <end position="97"/>
    </location>
</feature>
<dbReference type="InterPro" id="IPR003661">
    <property type="entry name" value="HisK_dim/P_dom"/>
</dbReference>
<evidence type="ECO:0000256" key="1">
    <source>
        <dbReference type="ARBA" id="ARBA00000085"/>
    </source>
</evidence>
<evidence type="ECO:0000259" key="9">
    <source>
        <dbReference type="PROSITE" id="PS50109"/>
    </source>
</evidence>
<dbReference type="CDD" id="cd00075">
    <property type="entry name" value="HATPase"/>
    <property type="match status" value="1"/>
</dbReference>
<dbReference type="GO" id="GO:0000155">
    <property type="term" value="F:phosphorelay sensor kinase activity"/>
    <property type="evidence" value="ECO:0007669"/>
    <property type="project" value="InterPro"/>
</dbReference>
<dbReference type="Gene3D" id="3.30.565.10">
    <property type="entry name" value="Histidine kinase-like ATPase, C-terminal domain"/>
    <property type="match status" value="1"/>
</dbReference>
<dbReference type="Proteomes" id="UP000781173">
    <property type="component" value="Unassembled WGS sequence"/>
</dbReference>
<dbReference type="PANTHER" id="PTHR45453:SF1">
    <property type="entry name" value="PHOSPHATE REGULON SENSOR PROTEIN PHOR"/>
    <property type="match status" value="1"/>
</dbReference>
<organism evidence="10 11">
    <name type="scientific">Candidatus Dojkabacteria bacterium</name>
    <dbReference type="NCBI Taxonomy" id="2099670"/>
    <lineage>
        <taxon>Bacteria</taxon>
        <taxon>Candidatus Dojkabacteria</taxon>
    </lineage>
</organism>
<comment type="catalytic activity">
    <reaction evidence="1">
        <text>ATP + protein L-histidine = ADP + protein N-phospho-L-histidine.</text>
        <dbReference type="EC" id="2.7.13.3"/>
    </reaction>
</comment>
<dbReference type="Gene3D" id="1.10.287.130">
    <property type="match status" value="1"/>
</dbReference>
<evidence type="ECO:0000256" key="2">
    <source>
        <dbReference type="ARBA" id="ARBA00012438"/>
    </source>
</evidence>
<keyword evidence="8" id="KW-1133">Transmembrane helix</keyword>
<dbReference type="InterPro" id="IPR005467">
    <property type="entry name" value="His_kinase_dom"/>
</dbReference>
<dbReference type="SUPFAM" id="SSF47384">
    <property type="entry name" value="Homodimeric domain of signal transducing histidine kinase"/>
    <property type="match status" value="1"/>
</dbReference>
<sequence length="363" mass="40746">MNSIRKKITIGILLTLVSSILIVGLLSSHLLNNSFEGFLQTQEAEGFGYGRGRNQSDEKRLERYQTITSEFQNNIVLSLIVSSFLGFIISIGVGLYISNRISNPLKVLQQKLVDMRQNRYKKLDIETDTVEIIKLAEAYNKLIDELARIESLREDLVSDVAHELKTPLTKVIGQLEGCADGLYECDKSHLTKILENAYQIGALIDSLQRVVEIKAKKYELTIEKVKLSDFVESIISGLSKDSIKILNRVRNDVIIKADKDKLREIFDNLLSNAIRHTEKGEVTIDYDSTSSSIKICDTGEGIEKKDLPYIFERFYRGDKSRSKETGGFGLGLAIVSELVEAHGWSISVTSKVKRGTCFSISLN</sequence>
<evidence type="ECO:0000313" key="11">
    <source>
        <dbReference type="Proteomes" id="UP000781173"/>
    </source>
</evidence>
<keyword evidence="8" id="KW-0472">Membrane</keyword>
<dbReference type="SUPFAM" id="SSF55874">
    <property type="entry name" value="ATPase domain of HSP90 chaperone/DNA topoisomerase II/histidine kinase"/>
    <property type="match status" value="1"/>
</dbReference>
<gene>
    <name evidence="10" type="ORF">H3C67_04635</name>
</gene>
<dbReference type="InterPro" id="IPR036890">
    <property type="entry name" value="HATPase_C_sf"/>
</dbReference>
<dbReference type="PRINTS" id="PR00344">
    <property type="entry name" value="BCTRLSENSOR"/>
</dbReference>
<keyword evidence="4" id="KW-0808">Transferase</keyword>
<reference evidence="10" key="1">
    <citation type="journal article" date="2022" name="ISME J.">
        <title>A general approach to explore prokaryotic protein glycosylation reveals the unique surface layer modulation of an anammox bacterium.</title>
        <authorList>
            <person name="Pabst M."/>
            <person name="Grouzdev D.S."/>
            <person name="Lawson C.E."/>
            <person name="Kleikamp H.B.C."/>
            <person name="de Ram C."/>
            <person name="Louwen R."/>
            <person name="Lin Y.M."/>
            <person name="Lucker S."/>
            <person name="van Loosdrecht M.C.M."/>
            <person name="Laureni M."/>
        </authorList>
    </citation>
    <scope>NUCLEOTIDE SEQUENCE</scope>
    <source>
        <strain evidence="10">BROCD043</strain>
    </source>
</reference>
<dbReference type="GO" id="GO:0016036">
    <property type="term" value="P:cellular response to phosphate starvation"/>
    <property type="evidence" value="ECO:0007669"/>
    <property type="project" value="TreeGrafter"/>
</dbReference>
<keyword evidence="6" id="KW-0902">Two-component regulatory system</keyword>
<evidence type="ECO:0000313" key="10">
    <source>
        <dbReference type="EMBL" id="MBW7954044.1"/>
    </source>
</evidence>
<dbReference type="Pfam" id="PF00512">
    <property type="entry name" value="HisKA"/>
    <property type="match status" value="1"/>
</dbReference>
<dbReference type="SMART" id="SM00387">
    <property type="entry name" value="HATPase_c"/>
    <property type="match status" value="1"/>
</dbReference>
<keyword evidence="5 10" id="KW-0418">Kinase</keyword>
<feature type="transmembrane region" description="Helical" evidence="8">
    <location>
        <begin position="12"/>
        <end position="31"/>
    </location>
</feature>
<name>A0A952AHS0_9BACT</name>
<dbReference type="FunFam" id="3.30.565.10:FF:000006">
    <property type="entry name" value="Sensor histidine kinase WalK"/>
    <property type="match status" value="1"/>
</dbReference>
<dbReference type="EMBL" id="JACFOF010000014">
    <property type="protein sequence ID" value="MBW7954044.1"/>
    <property type="molecule type" value="Genomic_DNA"/>
</dbReference>
<feature type="coiled-coil region" evidence="7">
    <location>
        <begin position="132"/>
        <end position="159"/>
    </location>
</feature>
<dbReference type="AlphaFoldDB" id="A0A952AHS0"/>
<accession>A0A952AHS0</accession>
<dbReference type="InterPro" id="IPR050351">
    <property type="entry name" value="BphY/WalK/GraS-like"/>
</dbReference>
<keyword evidence="8" id="KW-0812">Transmembrane</keyword>
<dbReference type="CDD" id="cd00082">
    <property type="entry name" value="HisKA"/>
    <property type="match status" value="1"/>
</dbReference>
<evidence type="ECO:0000256" key="3">
    <source>
        <dbReference type="ARBA" id="ARBA00022553"/>
    </source>
</evidence>
<evidence type="ECO:0000256" key="6">
    <source>
        <dbReference type="ARBA" id="ARBA00023012"/>
    </source>
</evidence>
<dbReference type="InterPro" id="IPR004358">
    <property type="entry name" value="Sig_transdc_His_kin-like_C"/>
</dbReference>
<dbReference type="EC" id="2.7.13.3" evidence="2"/>
<dbReference type="PROSITE" id="PS50109">
    <property type="entry name" value="HIS_KIN"/>
    <property type="match status" value="1"/>
</dbReference>
<protein>
    <recommendedName>
        <fullName evidence="2">histidine kinase</fullName>
        <ecNumber evidence="2">2.7.13.3</ecNumber>
    </recommendedName>
</protein>
<evidence type="ECO:0000256" key="5">
    <source>
        <dbReference type="ARBA" id="ARBA00022777"/>
    </source>
</evidence>